<dbReference type="AlphaFoldDB" id="A0AAN6F2D6"/>
<evidence type="ECO:0000256" key="1">
    <source>
        <dbReference type="SAM" id="MobiDB-lite"/>
    </source>
</evidence>
<sequence>MQEAHSRRRYASALKSQGTGVLSRDMGRQRHNIEITPGRSGSLGKIQEGRDLRPEEHKMS</sequence>
<dbReference type="Proteomes" id="UP001168146">
    <property type="component" value="Unassembled WGS sequence"/>
</dbReference>
<comment type="caution">
    <text evidence="2">The sequence shown here is derived from an EMBL/GenBank/DDBJ whole genome shotgun (WGS) entry which is preliminary data.</text>
</comment>
<name>A0AAN6F2D6_9PEZI</name>
<feature type="compositionally biased region" description="Basic and acidic residues" evidence="1">
    <location>
        <begin position="47"/>
        <end position="60"/>
    </location>
</feature>
<feature type="region of interest" description="Disordered" evidence="1">
    <location>
        <begin position="1"/>
        <end position="60"/>
    </location>
</feature>
<gene>
    <name evidence="2" type="ORF">LTR82_018407</name>
</gene>
<organism evidence="2 3">
    <name type="scientific">Friedmanniomyces endolithicus</name>
    <dbReference type="NCBI Taxonomy" id="329885"/>
    <lineage>
        <taxon>Eukaryota</taxon>
        <taxon>Fungi</taxon>
        <taxon>Dikarya</taxon>
        <taxon>Ascomycota</taxon>
        <taxon>Pezizomycotina</taxon>
        <taxon>Dothideomycetes</taxon>
        <taxon>Dothideomycetidae</taxon>
        <taxon>Mycosphaerellales</taxon>
        <taxon>Teratosphaeriaceae</taxon>
        <taxon>Friedmanniomyces</taxon>
    </lineage>
</organism>
<evidence type="ECO:0000313" key="3">
    <source>
        <dbReference type="Proteomes" id="UP001168146"/>
    </source>
</evidence>
<feature type="compositionally biased region" description="Basic residues" evidence="1">
    <location>
        <begin position="1"/>
        <end position="10"/>
    </location>
</feature>
<protein>
    <submittedName>
        <fullName evidence="2">Uncharacterized protein</fullName>
    </submittedName>
</protein>
<proteinExistence type="predicted"/>
<reference evidence="2" key="1">
    <citation type="submission" date="2021-12" db="EMBL/GenBank/DDBJ databases">
        <title>Black yeast isolated from Biological Soil Crust.</title>
        <authorList>
            <person name="Kurbessoian T."/>
        </authorList>
    </citation>
    <scope>NUCLEOTIDE SEQUENCE</scope>
    <source>
        <strain evidence="2">CCFEE 5208</strain>
    </source>
</reference>
<accession>A0AAN6F2D6</accession>
<evidence type="ECO:0000313" key="2">
    <source>
        <dbReference type="EMBL" id="KAK0277381.1"/>
    </source>
</evidence>
<feature type="non-terminal residue" evidence="2">
    <location>
        <position position="60"/>
    </location>
</feature>
<dbReference type="EMBL" id="JASUXU010001914">
    <property type="protein sequence ID" value="KAK0277381.1"/>
    <property type="molecule type" value="Genomic_DNA"/>
</dbReference>